<feature type="coiled-coil region" evidence="1">
    <location>
        <begin position="346"/>
        <end position="394"/>
    </location>
</feature>
<evidence type="ECO:0000313" key="3">
    <source>
        <dbReference type="EMBL" id="MCA2018365.1"/>
    </source>
</evidence>
<feature type="region of interest" description="Disordered" evidence="2">
    <location>
        <begin position="424"/>
        <end position="496"/>
    </location>
</feature>
<name>A0ABS7YVK8_9VIBR</name>
<accession>A0ABS7YVK8</accession>
<evidence type="ECO:0000313" key="4">
    <source>
        <dbReference type="Proteomes" id="UP001199044"/>
    </source>
</evidence>
<feature type="compositionally biased region" description="Low complexity" evidence="2">
    <location>
        <begin position="471"/>
        <end position="496"/>
    </location>
</feature>
<organism evidence="3 4">
    <name type="scientific">Vibrio tritonius</name>
    <dbReference type="NCBI Taxonomy" id="1435069"/>
    <lineage>
        <taxon>Bacteria</taxon>
        <taxon>Pseudomonadati</taxon>
        <taxon>Pseudomonadota</taxon>
        <taxon>Gammaproteobacteria</taxon>
        <taxon>Vibrionales</taxon>
        <taxon>Vibrionaceae</taxon>
        <taxon>Vibrio</taxon>
    </lineage>
</organism>
<feature type="compositionally biased region" description="Polar residues" evidence="2">
    <location>
        <begin position="446"/>
        <end position="463"/>
    </location>
</feature>
<dbReference type="EMBL" id="JAIWIU010000168">
    <property type="protein sequence ID" value="MCA2018365.1"/>
    <property type="molecule type" value="Genomic_DNA"/>
</dbReference>
<comment type="caution">
    <text evidence="3">The sequence shown here is derived from an EMBL/GenBank/DDBJ whole genome shotgun (WGS) entry which is preliminary data.</text>
</comment>
<protein>
    <submittedName>
        <fullName evidence="3">DNA repair protein</fullName>
    </submittedName>
</protein>
<reference evidence="4" key="1">
    <citation type="submission" date="2023-07" db="EMBL/GenBank/DDBJ databases">
        <title>Molecular identification of indigenous halophilic bacteria isolated from red sea cost, biodegradation of synthetic dyes and assessment of degraded metabolite toxicity.</title>
        <authorList>
            <person name="Chaieb K."/>
            <person name="Altayb H.N."/>
        </authorList>
    </citation>
    <scope>NUCLEOTIDE SEQUENCE [LARGE SCALE GENOMIC DNA]</scope>
    <source>
        <strain evidence="4">K20</strain>
    </source>
</reference>
<dbReference type="Proteomes" id="UP001199044">
    <property type="component" value="Unassembled WGS sequence"/>
</dbReference>
<evidence type="ECO:0000256" key="1">
    <source>
        <dbReference type="SAM" id="Coils"/>
    </source>
</evidence>
<keyword evidence="4" id="KW-1185">Reference proteome</keyword>
<dbReference type="RefSeq" id="WP_225251806.1">
    <property type="nucleotide sequence ID" value="NZ_JAIWIU010000168.1"/>
</dbReference>
<evidence type="ECO:0000256" key="2">
    <source>
        <dbReference type="SAM" id="MobiDB-lite"/>
    </source>
</evidence>
<keyword evidence="1" id="KW-0175">Coiled coil</keyword>
<gene>
    <name evidence="3" type="ORF">LDJ79_19765</name>
</gene>
<proteinExistence type="predicted"/>
<dbReference type="PROSITE" id="PS51257">
    <property type="entry name" value="PROKAR_LIPOPROTEIN"/>
    <property type="match status" value="1"/>
</dbReference>
<sequence length="496" mass="54689">MNQLRKALVASALVTLIGCQSTPKEGQQAVQTNQELQQANAEFAKIQTMQSEWTKTLATVAELKIYSPSDYAALVKSWNEASELYNVMEKNPNVTTEDRSFFSSQSYAKAYQDKIAAVDALHQTLLTFKGKADVLLADSIAQMHYLEKIFAKRHFPSEFRSLTVSYNKLFAYVKNDDLEDAQDKQVEFLDQGKKLEIKISLKLHISPLEQERYVLQREGFDDVAPMTFSAAQSEIQLASNVVTRNPRDKAAIEAAVAKARFELQHVKQVAHQVKLLAAVEDDKYEGYVLEIENQLLAISKTIDGSDFRDVVLREQAEKILKQVKALRNSDQVEQLAHQLATEKTATQSLTSDNEQLKAELSQIKELNKAYLNQIAQQAKLIENLEKQLQPKEQAAVVPAAVTPTVVEPQSPNMDAAPQTVTEPVAPAAPESTTVDTPADESPEAATDTTSEVVSDSASPTEPVTTVEPVSETPAELPVTETPVETPTTGEMTSAAN</sequence>